<organism evidence="1 2">
    <name type="scientific">Citrus x changshan-huyou</name>
    <dbReference type="NCBI Taxonomy" id="2935761"/>
    <lineage>
        <taxon>Eukaryota</taxon>
        <taxon>Viridiplantae</taxon>
        <taxon>Streptophyta</taxon>
        <taxon>Embryophyta</taxon>
        <taxon>Tracheophyta</taxon>
        <taxon>Spermatophyta</taxon>
        <taxon>Magnoliopsida</taxon>
        <taxon>eudicotyledons</taxon>
        <taxon>Gunneridae</taxon>
        <taxon>Pentapetalae</taxon>
        <taxon>rosids</taxon>
        <taxon>malvids</taxon>
        <taxon>Sapindales</taxon>
        <taxon>Rutaceae</taxon>
        <taxon>Aurantioideae</taxon>
        <taxon>Citrus</taxon>
    </lineage>
</organism>
<keyword evidence="2" id="KW-1185">Reference proteome</keyword>
<proteinExistence type="predicted"/>
<evidence type="ECO:0000313" key="1">
    <source>
        <dbReference type="EMBL" id="KAK9207856.1"/>
    </source>
</evidence>
<sequence>MLSGVLLREGQALSVSPKSILLFVCEVLPSPLVARSQGQGCLQAVKEIYEIVPARKWRAEEKQMNKIVFIVNHVMVII</sequence>
<dbReference type="EMBL" id="JBCGBO010000004">
    <property type="protein sequence ID" value="KAK9207856.1"/>
    <property type="molecule type" value="Genomic_DNA"/>
</dbReference>
<reference evidence="1 2" key="1">
    <citation type="submission" date="2024-05" db="EMBL/GenBank/DDBJ databases">
        <title>Haplotype-resolved chromosome-level genome assembly of Huyou (Citrus changshanensis).</title>
        <authorList>
            <person name="Miao C."/>
            <person name="Chen W."/>
            <person name="Wu Y."/>
            <person name="Wang L."/>
            <person name="Zhao S."/>
            <person name="Grierson D."/>
            <person name="Xu C."/>
            <person name="Chen K."/>
        </authorList>
    </citation>
    <scope>NUCLEOTIDE SEQUENCE [LARGE SCALE GENOMIC DNA]</scope>
    <source>
        <strain evidence="1">01-14</strain>
        <tissue evidence="1">Leaf</tissue>
    </source>
</reference>
<dbReference type="Gene3D" id="3.30.1220.10">
    <property type="entry name" value="CobW-like, C-terminal domain"/>
    <property type="match status" value="1"/>
</dbReference>
<dbReference type="InterPro" id="IPR036627">
    <property type="entry name" value="CobW-likC_sf"/>
</dbReference>
<name>A0AAP0MHF2_9ROSI</name>
<comment type="caution">
    <text evidence="1">The sequence shown here is derived from an EMBL/GenBank/DDBJ whole genome shotgun (WGS) entry which is preliminary data.</text>
</comment>
<dbReference type="AlphaFoldDB" id="A0AAP0MHF2"/>
<evidence type="ECO:0000313" key="2">
    <source>
        <dbReference type="Proteomes" id="UP001428341"/>
    </source>
</evidence>
<gene>
    <name evidence="1" type="ORF">WN944_000204</name>
</gene>
<protein>
    <submittedName>
        <fullName evidence="1">Uncharacterized protein</fullName>
    </submittedName>
</protein>
<accession>A0AAP0MHF2</accession>
<dbReference type="Proteomes" id="UP001428341">
    <property type="component" value="Unassembled WGS sequence"/>
</dbReference>